<accession>A0ACD3B0T1</accession>
<organism evidence="1 2">
    <name type="scientific">Pluteus cervinus</name>
    <dbReference type="NCBI Taxonomy" id="181527"/>
    <lineage>
        <taxon>Eukaryota</taxon>
        <taxon>Fungi</taxon>
        <taxon>Dikarya</taxon>
        <taxon>Basidiomycota</taxon>
        <taxon>Agaricomycotina</taxon>
        <taxon>Agaricomycetes</taxon>
        <taxon>Agaricomycetidae</taxon>
        <taxon>Agaricales</taxon>
        <taxon>Pluteineae</taxon>
        <taxon>Pluteaceae</taxon>
        <taxon>Pluteus</taxon>
    </lineage>
</organism>
<proteinExistence type="predicted"/>
<dbReference type="Proteomes" id="UP000308600">
    <property type="component" value="Unassembled WGS sequence"/>
</dbReference>
<reference evidence="1 2" key="1">
    <citation type="journal article" date="2019" name="Nat. Ecol. Evol.">
        <title>Megaphylogeny resolves global patterns of mushroom evolution.</title>
        <authorList>
            <person name="Varga T."/>
            <person name="Krizsan K."/>
            <person name="Foldi C."/>
            <person name="Dima B."/>
            <person name="Sanchez-Garcia M."/>
            <person name="Sanchez-Ramirez S."/>
            <person name="Szollosi G.J."/>
            <person name="Szarkandi J.G."/>
            <person name="Papp V."/>
            <person name="Albert L."/>
            <person name="Andreopoulos W."/>
            <person name="Angelini C."/>
            <person name="Antonin V."/>
            <person name="Barry K.W."/>
            <person name="Bougher N.L."/>
            <person name="Buchanan P."/>
            <person name="Buyck B."/>
            <person name="Bense V."/>
            <person name="Catcheside P."/>
            <person name="Chovatia M."/>
            <person name="Cooper J."/>
            <person name="Damon W."/>
            <person name="Desjardin D."/>
            <person name="Finy P."/>
            <person name="Geml J."/>
            <person name="Haridas S."/>
            <person name="Hughes K."/>
            <person name="Justo A."/>
            <person name="Karasinski D."/>
            <person name="Kautmanova I."/>
            <person name="Kiss B."/>
            <person name="Kocsube S."/>
            <person name="Kotiranta H."/>
            <person name="LaButti K.M."/>
            <person name="Lechner B.E."/>
            <person name="Liimatainen K."/>
            <person name="Lipzen A."/>
            <person name="Lukacs Z."/>
            <person name="Mihaltcheva S."/>
            <person name="Morgado L.N."/>
            <person name="Niskanen T."/>
            <person name="Noordeloos M.E."/>
            <person name="Ohm R.A."/>
            <person name="Ortiz-Santana B."/>
            <person name="Ovrebo C."/>
            <person name="Racz N."/>
            <person name="Riley R."/>
            <person name="Savchenko A."/>
            <person name="Shiryaev A."/>
            <person name="Soop K."/>
            <person name="Spirin V."/>
            <person name="Szebenyi C."/>
            <person name="Tomsovsky M."/>
            <person name="Tulloss R.E."/>
            <person name="Uehling J."/>
            <person name="Grigoriev I.V."/>
            <person name="Vagvolgyi C."/>
            <person name="Papp T."/>
            <person name="Martin F.M."/>
            <person name="Miettinen O."/>
            <person name="Hibbett D.S."/>
            <person name="Nagy L.G."/>
        </authorList>
    </citation>
    <scope>NUCLEOTIDE SEQUENCE [LARGE SCALE GENOMIC DNA]</scope>
    <source>
        <strain evidence="1 2">NL-1719</strain>
    </source>
</reference>
<keyword evidence="2" id="KW-1185">Reference proteome</keyword>
<keyword evidence="1" id="KW-0346">Stress response</keyword>
<sequence length="160" mass="17944">MSSVFLYEPFYDFERLLSDRMEFPPLQTARGTGTPRRTVEGTEGMSAVIRGLKPRMDLHEDVEKNKVTATFEMPGMKKEDVKIEVHTGRLTVTGETKFSSEHDEAGYAVKERRFGKFTRTLQLPDGIKDNDIKASMDQGILTVTFPKASAEAAPKRITVG</sequence>
<evidence type="ECO:0000313" key="1">
    <source>
        <dbReference type="EMBL" id="TFK71873.1"/>
    </source>
</evidence>
<name>A0ACD3B0T1_9AGAR</name>
<protein>
    <submittedName>
        <fullName evidence="1">Small heat shock protein</fullName>
    </submittedName>
</protein>
<dbReference type="EMBL" id="ML208292">
    <property type="protein sequence ID" value="TFK71873.1"/>
    <property type="molecule type" value="Genomic_DNA"/>
</dbReference>
<evidence type="ECO:0000313" key="2">
    <source>
        <dbReference type="Proteomes" id="UP000308600"/>
    </source>
</evidence>
<gene>
    <name evidence="1" type="ORF">BDN72DRAFT_764166</name>
</gene>